<accession>A0A7S3A501</accession>
<dbReference type="SMART" id="SM00320">
    <property type="entry name" value="WD40"/>
    <property type="match status" value="7"/>
</dbReference>
<feature type="region of interest" description="Disordered" evidence="6">
    <location>
        <begin position="1"/>
        <end position="63"/>
    </location>
</feature>
<organism evidence="8">
    <name type="scientific">Rhodosorus marinus</name>
    <dbReference type="NCBI Taxonomy" id="101924"/>
    <lineage>
        <taxon>Eukaryota</taxon>
        <taxon>Rhodophyta</taxon>
        <taxon>Stylonematophyceae</taxon>
        <taxon>Stylonematales</taxon>
        <taxon>Stylonemataceae</taxon>
        <taxon>Rhodosorus</taxon>
    </lineage>
</organism>
<dbReference type="GO" id="GO:1990757">
    <property type="term" value="F:ubiquitin ligase activator activity"/>
    <property type="evidence" value="ECO:0007669"/>
    <property type="project" value="TreeGrafter"/>
</dbReference>
<evidence type="ECO:0000259" key="7">
    <source>
        <dbReference type="Pfam" id="PF24807"/>
    </source>
</evidence>
<sequence>MRENLRESTGTPKRSSRRVAYSDRYIPSRSGTDIHANFTLLNENRTSDATVSEEPRSKSSDSDASYSFLLKSELFGDSQGQASPHRTSKPLSDRSSWKHEQSTSGNVFKFQSETVTSPAVESQKAMLRVQTPMQRAKRKISKVPYKVLCAPDLQNDFYLNLVDWSSTNALAVGLEDGVYLWSACTSKVTKIQDSHTFLNDIASVGWSPRGKELAVGITNGDVLIYDAATLKLVRRLGGHASRVGCVAWNTSLLSSGSRDGNILNRDLRCPEDFVSKLSGHEQEICGLKWSPHENELASGGNDNKLLVWDTNKTTPCLEFNQHSAAVKAIAWSPHQRRLLASGGGTADRTIRFWNTLKGNQINCIEAGSQVCNLAWSANVNELVSTHGYSQNQIIVWRYPKLSKVVMLTGHTTRVLYLSVSPSGESIVTGAGDETLRFWNIFPGVSSGVSSYENPSLLSPNRLSIR</sequence>
<feature type="compositionally biased region" description="Polar residues" evidence="6">
    <location>
        <begin position="39"/>
        <end position="50"/>
    </location>
</feature>
<dbReference type="Gene3D" id="2.130.10.10">
    <property type="entry name" value="YVTN repeat-like/Quinoprotein amine dehydrogenase"/>
    <property type="match status" value="1"/>
</dbReference>
<reference evidence="8" key="1">
    <citation type="submission" date="2021-01" db="EMBL/GenBank/DDBJ databases">
        <authorList>
            <person name="Corre E."/>
            <person name="Pelletier E."/>
            <person name="Niang G."/>
            <person name="Scheremetjew M."/>
            <person name="Finn R."/>
            <person name="Kale V."/>
            <person name="Holt S."/>
            <person name="Cochrane G."/>
            <person name="Meng A."/>
            <person name="Brown T."/>
            <person name="Cohen L."/>
        </authorList>
    </citation>
    <scope>NUCLEOTIDE SEQUENCE</scope>
    <source>
        <strain evidence="8">CCMP 769</strain>
    </source>
</reference>
<feature type="repeat" description="WD" evidence="5">
    <location>
        <begin position="277"/>
        <end position="309"/>
    </location>
</feature>
<dbReference type="PANTHER" id="PTHR19918">
    <property type="entry name" value="CELL DIVISION CYCLE 20 CDC20 FIZZY -RELATED"/>
    <property type="match status" value="1"/>
</dbReference>
<dbReference type="PROSITE" id="PS50294">
    <property type="entry name" value="WD_REPEATS_REGION"/>
    <property type="match status" value="2"/>
</dbReference>
<dbReference type="InterPro" id="IPR033010">
    <property type="entry name" value="Cdc20/Fizzy"/>
</dbReference>
<feature type="repeat" description="WD" evidence="5">
    <location>
        <begin position="407"/>
        <end position="440"/>
    </location>
</feature>
<proteinExistence type="inferred from homology"/>
<feature type="compositionally biased region" description="Basic and acidic residues" evidence="6">
    <location>
        <begin position="91"/>
        <end position="101"/>
    </location>
</feature>
<evidence type="ECO:0000313" key="8">
    <source>
        <dbReference type="EMBL" id="CAE0060481.1"/>
    </source>
</evidence>
<dbReference type="InterPro" id="IPR056150">
    <property type="entry name" value="WD40_CDC20-Fz"/>
</dbReference>
<dbReference type="AlphaFoldDB" id="A0A7S3A501"/>
<dbReference type="GO" id="GO:0031145">
    <property type="term" value="P:anaphase-promoting complex-dependent catabolic process"/>
    <property type="evidence" value="ECO:0007669"/>
    <property type="project" value="TreeGrafter"/>
</dbReference>
<comment type="similarity">
    <text evidence="1">Belongs to the WD repeat CDC20/Fizzy family.</text>
</comment>
<gene>
    <name evidence="8" type="ORF">RMAR00112_LOCUS28547</name>
</gene>
<dbReference type="CDD" id="cd00200">
    <property type="entry name" value="WD40"/>
    <property type="match status" value="1"/>
</dbReference>
<evidence type="ECO:0000256" key="4">
    <source>
        <dbReference type="ARBA" id="ARBA00023306"/>
    </source>
</evidence>
<dbReference type="InterPro" id="IPR036322">
    <property type="entry name" value="WD40_repeat_dom_sf"/>
</dbReference>
<name>A0A7S3A501_9RHOD</name>
<feature type="compositionally biased region" description="Polar residues" evidence="6">
    <location>
        <begin position="78"/>
        <end position="90"/>
    </location>
</feature>
<evidence type="ECO:0000256" key="1">
    <source>
        <dbReference type="ARBA" id="ARBA00006445"/>
    </source>
</evidence>
<keyword evidence="4" id="KW-0131">Cell cycle</keyword>
<feature type="domain" description="CDC20/Fizzy WD40" evidence="7">
    <location>
        <begin position="150"/>
        <end position="438"/>
    </location>
</feature>
<dbReference type="Pfam" id="PF24807">
    <property type="entry name" value="WD40_CDC20-Fz"/>
    <property type="match status" value="1"/>
</dbReference>
<evidence type="ECO:0000256" key="5">
    <source>
        <dbReference type="PROSITE-ProRule" id="PRU00221"/>
    </source>
</evidence>
<dbReference type="PANTHER" id="PTHR19918:SF1">
    <property type="entry name" value="FIZZY-RELATED PROTEIN HOMOLOG"/>
    <property type="match status" value="1"/>
</dbReference>
<feature type="region of interest" description="Disordered" evidence="6">
    <location>
        <begin position="77"/>
        <end position="104"/>
    </location>
</feature>
<dbReference type="GO" id="GO:1905786">
    <property type="term" value="P:positive regulation of anaphase-promoting complex-dependent catabolic process"/>
    <property type="evidence" value="ECO:0007669"/>
    <property type="project" value="TreeGrafter"/>
</dbReference>
<dbReference type="GO" id="GO:0010997">
    <property type="term" value="F:anaphase-promoting complex binding"/>
    <property type="evidence" value="ECO:0007669"/>
    <property type="project" value="InterPro"/>
</dbReference>
<dbReference type="EMBL" id="HBHW01037132">
    <property type="protein sequence ID" value="CAE0060481.1"/>
    <property type="molecule type" value="Transcribed_RNA"/>
</dbReference>
<dbReference type="InterPro" id="IPR001680">
    <property type="entry name" value="WD40_rpt"/>
</dbReference>
<keyword evidence="3" id="KW-0677">Repeat</keyword>
<evidence type="ECO:0000256" key="3">
    <source>
        <dbReference type="ARBA" id="ARBA00022737"/>
    </source>
</evidence>
<evidence type="ECO:0000256" key="2">
    <source>
        <dbReference type="ARBA" id="ARBA00022574"/>
    </source>
</evidence>
<dbReference type="GO" id="GO:0005680">
    <property type="term" value="C:anaphase-promoting complex"/>
    <property type="evidence" value="ECO:0007669"/>
    <property type="project" value="TreeGrafter"/>
</dbReference>
<evidence type="ECO:0000256" key="6">
    <source>
        <dbReference type="SAM" id="MobiDB-lite"/>
    </source>
</evidence>
<dbReference type="PROSITE" id="PS00678">
    <property type="entry name" value="WD_REPEATS_1"/>
    <property type="match status" value="1"/>
</dbReference>
<dbReference type="SUPFAM" id="SSF50978">
    <property type="entry name" value="WD40 repeat-like"/>
    <property type="match status" value="1"/>
</dbReference>
<keyword evidence="2 5" id="KW-0853">WD repeat</keyword>
<dbReference type="PROSITE" id="PS50082">
    <property type="entry name" value="WD_REPEATS_2"/>
    <property type="match status" value="2"/>
</dbReference>
<protein>
    <recommendedName>
        <fullName evidence="7">CDC20/Fizzy WD40 domain-containing protein</fullName>
    </recommendedName>
</protein>
<dbReference type="InterPro" id="IPR015943">
    <property type="entry name" value="WD40/YVTN_repeat-like_dom_sf"/>
</dbReference>
<dbReference type="InterPro" id="IPR019775">
    <property type="entry name" value="WD40_repeat_CS"/>
</dbReference>